<dbReference type="Gene3D" id="3.40.630.10">
    <property type="entry name" value="Zn peptidases"/>
    <property type="match status" value="1"/>
</dbReference>
<comment type="similarity">
    <text evidence="2 8">Belongs to the peptidase M14 family.</text>
</comment>
<sequence length="358" mass="40521">MERIGGVTMTKHIVIEGESLYIIAQKYGISLSSLIAANPDIKNPDLIVPGQVLNVPKKSLETPIVIPRENYGYHEMVNDLEALQEFYPFIQMDSIGSTVMCRSIPVIRIGQGQKEVHYNASFHANEWITTLLLMKFLEVYAKAYVSGNNIGYFNIKTLFESTSLYLVPMVNPDGVQLVHGKIDTESQIYAEAVRINGESQDFSGWKANIRGVDLNDQFPANWETEVSRRGATQPAPRDYPGPAPLSEPETRAMAEFTQAHNFRLVSAFHTQGEEIYWGYQGFEPMESQEIIQRFVEVSGYEEIRYVESDAGYKDWFIQDWKCPGFTVECGQGVNPLPVSQFWEIWGKVIGIFLMGLHV</sequence>
<dbReference type="HOGENOM" id="CLU_050685_0_0_9"/>
<dbReference type="Pfam" id="PF00246">
    <property type="entry name" value="Peptidase_M14"/>
    <property type="match status" value="1"/>
</dbReference>
<dbReference type="SMART" id="SM00257">
    <property type="entry name" value="LysM"/>
    <property type="match status" value="1"/>
</dbReference>
<dbReference type="PANTHER" id="PTHR11705:SF143">
    <property type="entry name" value="SLL0236 PROTEIN"/>
    <property type="match status" value="1"/>
</dbReference>
<dbReference type="KEGG" id="dor:Desor_1724"/>
<dbReference type="PATRIC" id="fig|768706.3.peg.1723"/>
<dbReference type="InterPro" id="IPR018392">
    <property type="entry name" value="LysM"/>
</dbReference>
<comment type="cofactor">
    <cofactor evidence="1">
        <name>Zn(2+)</name>
        <dbReference type="ChEBI" id="CHEBI:29105"/>
    </cofactor>
</comment>
<evidence type="ECO:0000256" key="8">
    <source>
        <dbReference type="PROSITE-ProRule" id="PRU01379"/>
    </source>
</evidence>
<keyword evidence="13" id="KW-1185">Reference proteome</keyword>
<organism evidence="12 13">
    <name type="scientific">Desulfosporosinus orientis (strain ATCC 19365 / DSM 765 / NCIMB 8382 / VKM B-1628 / Singapore I)</name>
    <name type="common">Desulfotomaculum orientis</name>
    <dbReference type="NCBI Taxonomy" id="768706"/>
    <lineage>
        <taxon>Bacteria</taxon>
        <taxon>Bacillati</taxon>
        <taxon>Bacillota</taxon>
        <taxon>Clostridia</taxon>
        <taxon>Eubacteriales</taxon>
        <taxon>Desulfitobacteriaceae</taxon>
        <taxon>Desulfosporosinus</taxon>
    </lineage>
</organism>
<feature type="region of interest" description="Disordered" evidence="9">
    <location>
        <begin position="225"/>
        <end position="245"/>
    </location>
</feature>
<proteinExistence type="inferred from homology"/>
<dbReference type="PROSITE" id="PS00132">
    <property type="entry name" value="CARBOXYPEPT_ZN_1"/>
    <property type="match status" value="1"/>
</dbReference>
<evidence type="ECO:0000256" key="2">
    <source>
        <dbReference type="ARBA" id="ARBA00005988"/>
    </source>
</evidence>
<keyword evidence="7" id="KW-0482">Metalloprotease</keyword>
<dbReference type="CDD" id="cd06229">
    <property type="entry name" value="M14_Endopeptidase_I"/>
    <property type="match status" value="1"/>
</dbReference>
<dbReference type="SMART" id="SM00631">
    <property type="entry name" value="Zn_pept"/>
    <property type="match status" value="1"/>
</dbReference>
<dbReference type="InterPro" id="IPR034274">
    <property type="entry name" value="ENP1_M14_CPD"/>
</dbReference>
<keyword evidence="3" id="KW-0645">Protease</keyword>
<reference evidence="13" key="1">
    <citation type="submission" date="2011-11" db="EMBL/GenBank/DDBJ databases">
        <title>Complete sequence of Desulfosporosinus orientis DSM 765.</title>
        <authorList>
            <person name="Lucas S."/>
            <person name="Han J."/>
            <person name="Lapidus A."/>
            <person name="Cheng J.-F."/>
            <person name="Goodwin L."/>
            <person name="Pitluck S."/>
            <person name="Peters L."/>
            <person name="Ovchinnikova G."/>
            <person name="Teshima H."/>
            <person name="Detter J.C."/>
            <person name="Han C."/>
            <person name="Tapia R."/>
            <person name="Land M."/>
            <person name="Hauser L."/>
            <person name="Kyrpides N."/>
            <person name="Ivanova N."/>
            <person name="Pagani I."/>
            <person name="Pester M."/>
            <person name="Spring S."/>
            <person name="Ollivier B."/>
            <person name="Rattei T."/>
            <person name="Klenk H.-P."/>
            <person name="Wagner M."/>
            <person name="Loy A."/>
            <person name="Woyke T."/>
        </authorList>
    </citation>
    <scope>NUCLEOTIDE SEQUENCE [LARGE SCALE GENOMIC DNA]</scope>
    <source>
        <strain evidence="13">ATCC 19365 / DSM 765 / NCIMB 8382 / VKM B-1628</strain>
    </source>
</reference>
<keyword evidence="12" id="KW-0121">Carboxypeptidase</keyword>
<dbReference type="PROSITE" id="PS51782">
    <property type="entry name" value="LYSM"/>
    <property type="match status" value="1"/>
</dbReference>
<evidence type="ECO:0000256" key="5">
    <source>
        <dbReference type="ARBA" id="ARBA00022801"/>
    </source>
</evidence>
<keyword evidence="6" id="KW-0862">Zinc</keyword>
<evidence type="ECO:0000256" key="1">
    <source>
        <dbReference type="ARBA" id="ARBA00001947"/>
    </source>
</evidence>
<dbReference type="GO" id="GO:0008270">
    <property type="term" value="F:zinc ion binding"/>
    <property type="evidence" value="ECO:0007669"/>
    <property type="project" value="InterPro"/>
</dbReference>
<dbReference type="GO" id="GO:0004181">
    <property type="term" value="F:metallocarboxypeptidase activity"/>
    <property type="evidence" value="ECO:0007669"/>
    <property type="project" value="InterPro"/>
</dbReference>
<dbReference type="InterPro" id="IPR000834">
    <property type="entry name" value="Peptidase_M14"/>
</dbReference>
<dbReference type="Proteomes" id="UP000006346">
    <property type="component" value="Chromosome"/>
</dbReference>
<evidence type="ECO:0000259" key="11">
    <source>
        <dbReference type="PROSITE" id="PS52035"/>
    </source>
</evidence>
<dbReference type="eggNOG" id="COG2866">
    <property type="taxonomic scope" value="Bacteria"/>
</dbReference>
<evidence type="ECO:0000256" key="9">
    <source>
        <dbReference type="SAM" id="MobiDB-lite"/>
    </source>
</evidence>
<evidence type="ECO:0000256" key="6">
    <source>
        <dbReference type="ARBA" id="ARBA00022833"/>
    </source>
</evidence>
<protein>
    <submittedName>
        <fullName evidence="12">Putative carboxypeptidase</fullName>
    </submittedName>
</protein>
<dbReference type="PANTHER" id="PTHR11705">
    <property type="entry name" value="PROTEASE FAMILY M14 CARBOXYPEPTIDASE A,B"/>
    <property type="match status" value="1"/>
</dbReference>
<dbReference type="eggNOG" id="COG1388">
    <property type="taxonomic scope" value="Bacteria"/>
</dbReference>
<dbReference type="CDD" id="cd00118">
    <property type="entry name" value="LysM"/>
    <property type="match status" value="1"/>
</dbReference>
<dbReference type="EMBL" id="CP003108">
    <property type="protein sequence ID" value="AET67363.1"/>
    <property type="molecule type" value="Genomic_DNA"/>
</dbReference>
<dbReference type="GO" id="GO:0005615">
    <property type="term" value="C:extracellular space"/>
    <property type="evidence" value="ECO:0007669"/>
    <property type="project" value="TreeGrafter"/>
</dbReference>
<dbReference type="Gene3D" id="3.10.350.10">
    <property type="entry name" value="LysM domain"/>
    <property type="match status" value="1"/>
</dbReference>
<name>G7W5Y7_DESOD</name>
<dbReference type="Pfam" id="PF01476">
    <property type="entry name" value="LysM"/>
    <property type="match status" value="1"/>
</dbReference>
<evidence type="ECO:0000313" key="13">
    <source>
        <dbReference type="Proteomes" id="UP000006346"/>
    </source>
</evidence>
<dbReference type="GO" id="GO:0006508">
    <property type="term" value="P:proteolysis"/>
    <property type="evidence" value="ECO:0007669"/>
    <property type="project" value="UniProtKB-KW"/>
</dbReference>
<evidence type="ECO:0000256" key="7">
    <source>
        <dbReference type="ARBA" id="ARBA00023049"/>
    </source>
</evidence>
<evidence type="ECO:0000256" key="3">
    <source>
        <dbReference type="ARBA" id="ARBA00022670"/>
    </source>
</evidence>
<gene>
    <name evidence="12" type="ordered locus">Desor_1724</name>
</gene>
<accession>G7W5Y7</accession>
<evidence type="ECO:0000256" key="4">
    <source>
        <dbReference type="ARBA" id="ARBA00022723"/>
    </source>
</evidence>
<dbReference type="InterPro" id="IPR036779">
    <property type="entry name" value="LysM_dom_sf"/>
</dbReference>
<keyword evidence="5" id="KW-0378">Hydrolase</keyword>
<feature type="domain" description="Peptidase M14" evidence="11">
    <location>
        <begin position="69"/>
        <end position="356"/>
    </location>
</feature>
<reference evidence="12 13" key="2">
    <citation type="journal article" date="2012" name="J. Bacteriol.">
        <title>Complete genome sequences of Desulfosporosinus orientis DSM765T, Desulfosporosinus youngiae DSM17734T, Desulfosporosinus meridiei DSM13257T, and Desulfosporosinus acidiphilus DSM22704T.</title>
        <authorList>
            <person name="Pester M."/>
            <person name="Brambilla E."/>
            <person name="Alazard D."/>
            <person name="Rattei T."/>
            <person name="Weinmaier T."/>
            <person name="Han J."/>
            <person name="Lucas S."/>
            <person name="Lapidus A."/>
            <person name="Cheng J.F."/>
            <person name="Goodwin L."/>
            <person name="Pitluck S."/>
            <person name="Peters L."/>
            <person name="Ovchinnikova G."/>
            <person name="Teshima H."/>
            <person name="Detter J.C."/>
            <person name="Han C.S."/>
            <person name="Tapia R."/>
            <person name="Land M.L."/>
            <person name="Hauser L."/>
            <person name="Kyrpides N.C."/>
            <person name="Ivanova N.N."/>
            <person name="Pagani I."/>
            <person name="Huntmann M."/>
            <person name="Wei C.L."/>
            <person name="Davenport K.W."/>
            <person name="Daligault H."/>
            <person name="Chain P.S."/>
            <person name="Chen A."/>
            <person name="Mavromatis K."/>
            <person name="Markowitz V."/>
            <person name="Szeto E."/>
            <person name="Mikhailova N."/>
            <person name="Pati A."/>
            <person name="Wagner M."/>
            <person name="Woyke T."/>
            <person name="Ollivier B."/>
            <person name="Klenk H.P."/>
            <person name="Spring S."/>
            <person name="Loy A."/>
        </authorList>
    </citation>
    <scope>NUCLEOTIDE SEQUENCE [LARGE SCALE GENOMIC DNA]</scope>
    <source>
        <strain evidence="13">ATCC 19365 / DSM 765 / NCIMB 8382 / VKM B-1628</strain>
    </source>
</reference>
<feature type="domain" description="LysM" evidence="10">
    <location>
        <begin position="10"/>
        <end position="55"/>
    </location>
</feature>
<dbReference type="InterPro" id="IPR057246">
    <property type="entry name" value="CARBOXYPEPT_ZN_1"/>
</dbReference>
<evidence type="ECO:0000313" key="12">
    <source>
        <dbReference type="EMBL" id="AET67363.1"/>
    </source>
</evidence>
<dbReference type="STRING" id="768706.Desor_1724"/>
<dbReference type="SUPFAM" id="SSF53187">
    <property type="entry name" value="Zn-dependent exopeptidases"/>
    <property type="match status" value="1"/>
</dbReference>
<dbReference type="PROSITE" id="PS52035">
    <property type="entry name" value="PEPTIDASE_M14"/>
    <property type="match status" value="1"/>
</dbReference>
<dbReference type="AlphaFoldDB" id="G7W5Y7"/>
<keyword evidence="4" id="KW-0479">Metal-binding</keyword>
<dbReference type="SUPFAM" id="SSF54106">
    <property type="entry name" value="LysM domain"/>
    <property type="match status" value="1"/>
</dbReference>
<evidence type="ECO:0000259" key="10">
    <source>
        <dbReference type="PROSITE" id="PS51782"/>
    </source>
</evidence>
<dbReference type="MEROPS" id="M14.008"/>
<feature type="active site" description="Proton donor/acceptor" evidence="8">
    <location>
        <position position="328"/>
    </location>
</feature>